<feature type="region of interest" description="Disordered" evidence="1">
    <location>
        <begin position="294"/>
        <end position="352"/>
    </location>
</feature>
<keyword evidence="2" id="KW-0472">Membrane</keyword>
<accession>A0A182W966</accession>
<dbReference type="AlphaFoldDB" id="A0A182W966"/>
<reference evidence="4" key="1">
    <citation type="submission" date="2013-03" db="EMBL/GenBank/DDBJ databases">
        <title>The Genome Sequence of Anopheles minimus MINIMUS1.</title>
        <authorList>
            <consortium name="The Broad Institute Genomics Platform"/>
            <person name="Neafsey D.E."/>
            <person name="Walton C."/>
            <person name="Walker B."/>
            <person name="Young S.K."/>
            <person name="Zeng Q."/>
            <person name="Gargeya S."/>
            <person name="Fitzgerald M."/>
            <person name="Haas B."/>
            <person name="Abouelleil A."/>
            <person name="Allen A.W."/>
            <person name="Alvarado L."/>
            <person name="Arachchi H.M."/>
            <person name="Berlin A.M."/>
            <person name="Chapman S.B."/>
            <person name="Gainer-Dewar J."/>
            <person name="Goldberg J."/>
            <person name="Griggs A."/>
            <person name="Gujja S."/>
            <person name="Hansen M."/>
            <person name="Howarth C."/>
            <person name="Imamovic A."/>
            <person name="Ireland A."/>
            <person name="Larimer J."/>
            <person name="McCowan C."/>
            <person name="Murphy C."/>
            <person name="Pearson M."/>
            <person name="Poon T.W."/>
            <person name="Priest M."/>
            <person name="Roberts A."/>
            <person name="Saif S."/>
            <person name="Shea T."/>
            <person name="Sisk P."/>
            <person name="Sykes S."/>
            <person name="Wortman J."/>
            <person name="Nusbaum C."/>
            <person name="Birren B."/>
        </authorList>
    </citation>
    <scope>NUCLEOTIDE SEQUENCE [LARGE SCALE GENOMIC DNA]</scope>
    <source>
        <strain evidence="4">MINIMUS1</strain>
    </source>
</reference>
<proteinExistence type="predicted"/>
<evidence type="ECO:0000313" key="3">
    <source>
        <dbReference type="EnsemblMetazoa" id="AMIN006890-PA"/>
    </source>
</evidence>
<dbReference type="VEuPathDB" id="VectorBase:AMIN006890"/>
<feature type="region of interest" description="Disordered" evidence="1">
    <location>
        <begin position="458"/>
        <end position="543"/>
    </location>
</feature>
<feature type="compositionally biased region" description="Basic and acidic residues" evidence="1">
    <location>
        <begin position="297"/>
        <end position="322"/>
    </location>
</feature>
<feature type="region of interest" description="Disordered" evidence="1">
    <location>
        <begin position="392"/>
        <end position="444"/>
    </location>
</feature>
<protein>
    <submittedName>
        <fullName evidence="3">Uncharacterized protein</fullName>
    </submittedName>
</protein>
<feature type="compositionally biased region" description="Acidic residues" evidence="1">
    <location>
        <begin position="415"/>
        <end position="426"/>
    </location>
</feature>
<dbReference type="STRING" id="112268.A0A182W966"/>
<dbReference type="Proteomes" id="UP000075920">
    <property type="component" value="Unassembled WGS sequence"/>
</dbReference>
<dbReference type="EnsemblMetazoa" id="AMIN006890-RA">
    <property type="protein sequence ID" value="AMIN006890-PA"/>
    <property type="gene ID" value="AMIN006890"/>
</dbReference>
<reference evidence="3" key="2">
    <citation type="submission" date="2020-05" db="UniProtKB">
        <authorList>
            <consortium name="EnsemblMetazoa"/>
        </authorList>
    </citation>
    <scope>IDENTIFICATION</scope>
    <source>
        <strain evidence="3">MINIMUS1</strain>
    </source>
</reference>
<evidence type="ECO:0000256" key="1">
    <source>
        <dbReference type="SAM" id="MobiDB-lite"/>
    </source>
</evidence>
<organism evidence="3 4">
    <name type="scientific">Anopheles minimus</name>
    <dbReference type="NCBI Taxonomy" id="112268"/>
    <lineage>
        <taxon>Eukaryota</taxon>
        <taxon>Metazoa</taxon>
        <taxon>Ecdysozoa</taxon>
        <taxon>Arthropoda</taxon>
        <taxon>Hexapoda</taxon>
        <taxon>Insecta</taxon>
        <taxon>Pterygota</taxon>
        <taxon>Neoptera</taxon>
        <taxon>Endopterygota</taxon>
        <taxon>Diptera</taxon>
        <taxon>Nematocera</taxon>
        <taxon>Culicoidea</taxon>
        <taxon>Culicidae</taxon>
        <taxon>Anophelinae</taxon>
        <taxon>Anopheles</taxon>
    </lineage>
</organism>
<keyword evidence="2" id="KW-1133">Transmembrane helix</keyword>
<feature type="compositionally biased region" description="Low complexity" evidence="1">
    <location>
        <begin position="498"/>
        <end position="512"/>
    </location>
</feature>
<name>A0A182W966_9DIPT</name>
<feature type="transmembrane region" description="Helical" evidence="2">
    <location>
        <begin position="20"/>
        <end position="42"/>
    </location>
</feature>
<evidence type="ECO:0000313" key="4">
    <source>
        <dbReference type="Proteomes" id="UP000075920"/>
    </source>
</evidence>
<feature type="compositionally biased region" description="Basic and acidic residues" evidence="1">
    <location>
        <begin position="329"/>
        <end position="352"/>
    </location>
</feature>
<keyword evidence="4" id="KW-1185">Reference proteome</keyword>
<sequence length="698" mass="78707">QKEKPRKNTASTRSYFASQAVICVFSSHFISISLAAIITASVTKCFSSIGTRKRSVDSVGEGEKNYPSTAETQNQPILPTITIMQKQWELIKEFSLPGELALSITYLQRALRDCAVQHQILASKINNLPMHQRPKVKQYMMELEREMLSIGKEQEGLVRQLSERVKRFQMAVQSQRLITLSDDLLYGFVSRQLAAQHETAVFCSTPKHISPRWSATELAQKFSLETILKTIALQEEEKKPAMLQSHDFNPADDDACWNPVMSTTSTKRSKKTKPTTQTYTRPFAEVESGFQSVFKPKSSDSTDERPFASVSDKKSDKVKSENKLNALKEQLEKSTDDEQQEEKRSVRPVKTEDCAKVETGRWVPGCPGRPPKAANYISAAKLAAIRARRASVPIAQKRSTRRMEVLPEKVKQPDPVDDSPGEDDQSQEVLESSAAVRRGRKNRLQEVLETSAAVRRGRSNLLQALKKQKRGPGRPPNAEKAAKRVPVPGVSKLVKHASYGGSSGSSPNSRSSTPTWGTRQHSEDSCDRRSSSTEYPPLNDPGEMPGLTAISIYELGQDSFLRYLELHTPEEAQALKERKRERKRRSCYSTERKDFHYGKLDYYEQQQQYQAVRASKRTLQRPVLYSPPVAVVKKRKQSTLSSCNAATTSMIRHRPQPANIFAAMDKRTCFVCFKSESEAYRQRDDFCPECLLSDDANK</sequence>
<feature type="compositionally biased region" description="Basic and acidic residues" evidence="1">
    <location>
        <begin position="520"/>
        <end position="531"/>
    </location>
</feature>
<evidence type="ECO:0000256" key="2">
    <source>
        <dbReference type="SAM" id="Phobius"/>
    </source>
</evidence>
<keyword evidence="2" id="KW-0812">Transmembrane</keyword>
<feature type="region of interest" description="Disordered" evidence="1">
    <location>
        <begin position="259"/>
        <end position="282"/>
    </location>
</feature>
<feature type="compositionally biased region" description="Basic and acidic residues" evidence="1">
    <location>
        <begin position="401"/>
        <end position="414"/>
    </location>
</feature>